<dbReference type="Gene3D" id="1.10.760.10">
    <property type="entry name" value="Cytochrome c-like domain"/>
    <property type="match status" value="1"/>
</dbReference>
<evidence type="ECO:0000256" key="1">
    <source>
        <dbReference type="ARBA" id="ARBA00022617"/>
    </source>
</evidence>
<reference evidence="5" key="1">
    <citation type="submission" date="2018-05" db="EMBL/GenBank/DDBJ databases">
        <authorList>
            <person name="Lanie J.A."/>
            <person name="Ng W.-L."/>
            <person name="Kazmierczak K.M."/>
            <person name="Andrzejewski T.M."/>
            <person name="Davidsen T.M."/>
            <person name="Wayne K.J."/>
            <person name="Tettelin H."/>
            <person name="Glass J.I."/>
            <person name="Rusch D."/>
            <person name="Podicherti R."/>
            <person name="Tsui H.-C.T."/>
            <person name="Winkler M.E."/>
        </authorList>
    </citation>
    <scope>NUCLEOTIDE SEQUENCE</scope>
</reference>
<keyword evidence="1" id="KW-0349">Heme</keyword>
<feature type="domain" description="Cytochrome c" evidence="4">
    <location>
        <begin position="222"/>
        <end position="359"/>
    </location>
</feature>
<dbReference type="GO" id="GO:0009055">
    <property type="term" value="F:electron transfer activity"/>
    <property type="evidence" value="ECO:0007669"/>
    <property type="project" value="InterPro"/>
</dbReference>
<dbReference type="InterPro" id="IPR036909">
    <property type="entry name" value="Cyt_c-like_dom_sf"/>
</dbReference>
<dbReference type="NCBIfam" id="TIGR02603">
    <property type="entry name" value="CxxCH_TIGR02603"/>
    <property type="match status" value="1"/>
</dbReference>
<dbReference type="Pfam" id="PF00034">
    <property type="entry name" value="Cytochrom_C"/>
    <property type="match status" value="1"/>
</dbReference>
<proteinExistence type="predicted"/>
<evidence type="ECO:0000256" key="2">
    <source>
        <dbReference type="ARBA" id="ARBA00022723"/>
    </source>
</evidence>
<dbReference type="AlphaFoldDB" id="A0A381ULI2"/>
<dbReference type="GO" id="GO:0046872">
    <property type="term" value="F:metal ion binding"/>
    <property type="evidence" value="ECO:0007669"/>
    <property type="project" value="UniProtKB-KW"/>
</dbReference>
<dbReference type="GO" id="GO:0020037">
    <property type="term" value="F:heme binding"/>
    <property type="evidence" value="ECO:0007669"/>
    <property type="project" value="InterPro"/>
</dbReference>
<keyword evidence="3" id="KW-0408">Iron</keyword>
<protein>
    <recommendedName>
        <fullName evidence="4">Cytochrome c domain-containing protein</fullName>
    </recommendedName>
</protein>
<sequence length="363" mass="38710">MLKRFFIVLAIGLAAPHLSAQVNVQLEALKRLKDIDLDANPAIKKVVLDLLEASRGQAAFVEIVRDFKLRGHEAELLRYAQAHPNDSTGVEAIRLLLNDAGLKLIRAAIDGEHAAATVAALANAQAPEAGPVLLRLARDAKKPLALRTIAVNGLAKAKTGAKELLTEAKAGRLPADLNFAAGNALRGVRWKNLRAQAAKLFPPPQGLGQALPPLAKLVAMKGDMANGEKIFFRPQSTCATCHQVNGRGIDFGPKLSGIGTKLGREALLLSILDPSAGIPFGYEAWLLKTKNGAEALGIITSQTDDELTLKLPGGISIAYKTADIAKRTQLPISIMPQGLQATMTPQELVDMITYLHSLKQAKP</sequence>
<evidence type="ECO:0000256" key="3">
    <source>
        <dbReference type="ARBA" id="ARBA00023004"/>
    </source>
</evidence>
<accession>A0A381ULI2</accession>
<organism evidence="5">
    <name type="scientific">marine metagenome</name>
    <dbReference type="NCBI Taxonomy" id="408172"/>
    <lineage>
        <taxon>unclassified sequences</taxon>
        <taxon>metagenomes</taxon>
        <taxon>ecological metagenomes</taxon>
    </lineage>
</organism>
<dbReference type="PANTHER" id="PTHR33546:SF1">
    <property type="entry name" value="LARGE, MULTIFUNCTIONAL SECRETED PROTEIN"/>
    <property type="match status" value="1"/>
</dbReference>
<name>A0A381ULI2_9ZZZZ</name>
<dbReference type="EMBL" id="UINC01006685">
    <property type="protein sequence ID" value="SVA29032.1"/>
    <property type="molecule type" value="Genomic_DNA"/>
</dbReference>
<dbReference type="SUPFAM" id="SSF46626">
    <property type="entry name" value="Cytochrome c"/>
    <property type="match status" value="1"/>
</dbReference>
<keyword evidence="2" id="KW-0479">Metal-binding</keyword>
<evidence type="ECO:0000313" key="5">
    <source>
        <dbReference type="EMBL" id="SVA29032.1"/>
    </source>
</evidence>
<dbReference type="PROSITE" id="PS51007">
    <property type="entry name" value="CYTC"/>
    <property type="match status" value="1"/>
</dbReference>
<dbReference type="InterPro" id="IPR009056">
    <property type="entry name" value="Cyt_c-like_dom"/>
</dbReference>
<evidence type="ECO:0000259" key="4">
    <source>
        <dbReference type="PROSITE" id="PS51007"/>
    </source>
</evidence>
<dbReference type="PANTHER" id="PTHR33546">
    <property type="entry name" value="LARGE, MULTIFUNCTIONAL SECRETED PROTEIN-RELATED"/>
    <property type="match status" value="1"/>
</dbReference>
<dbReference type="InterPro" id="IPR013427">
    <property type="entry name" value="Haem-bd_dom_put"/>
</dbReference>
<gene>
    <name evidence="5" type="ORF">METZ01_LOCUS81886</name>
</gene>